<dbReference type="OrthoDB" id="9992337at2759"/>
<accession>A0A8T1VNY0</accession>
<sequence>MAMMTSARHVSRWRLCVPPQGATNIETPCSSTSESLGTSSPSTPPVSLRYLNEFVGKLHCAPALLQHGLFPDAKEVTESMALFNAVRRYLLPKSNEGQALEKHDGIVVVGDGNTPRTAALFAFRMRQWKCYSVDPAMEKGTSERSKGWADVENLVVVRNKIENAEEVCGVVTLPCCNWYSRQEKLFGRGPDLVYDDFSVLSDHREIRFWVGDRASSDVNTSNTDLSLVSSVMKGCVRKEKVEIDQHQIVDHNSMEDMATKQVEDLRKRHDGVLDFIGDALSELSRDTSAMSREEYIAVEQAVVSTLPSDVSSHLETDTHVLVFDWHPRRLAVRLLLHAGYTNIYTVSLAEKPSFTIDGCAGRGIQHLKLQLYKCRVNFDAESANESGGNDEPIQLDPCGCFVLQSSFTLARIGQEVEEEEEEEEQITVAFENGETPAPPIASILDAGFLFRGFRGRTKKSPAYFRRVCRTLDQLVSACGHAGDKTSPSPTLVCLSPRKQWRKKEFLTHPKLGYDVQSLIAAKKQTSGTPVYVYCCFKKQGVRDFAAPAAKMVPHTSDESVISRDAALETWLELENMLFTRQKKLTGVIIVIDSSSSRIKAGEDEKKATADQNNTDGALKKVYVQASGEITRVRKFSNGMAFLSLELAGTGYDRPLQVFLERETLEWSPAMFAKVVSLLRKGDELVAVGFMARNARGHAMLQVEALSLARSGEYEAYN</sequence>
<name>A0A8T1VNY0_9STRA</name>
<gene>
    <name evidence="1" type="ORF">PHYBOEH_011167</name>
</gene>
<reference evidence="1" key="1">
    <citation type="submission" date="2021-02" db="EMBL/GenBank/DDBJ databases">
        <authorList>
            <person name="Palmer J.M."/>
        </authorList>
    </citation>
    <scope>NUCLEOTIDE SEQUENCE</scope>
    <source>
        <strain evidence="1">SCRP23</strain>
    </source>
</reference>
<dbReference type="EMBL" id="JAGDFL010000818">
    <property type="protein sequence ID" value="KAG7381074.1"/>
    <property type="molecule type" value="Genomic_DNA"/>
</dbReference>
<comment type="caution">
    <text evidence="1">The sequence shown here is derived from an EMBL/GenBank/DDBJ whole genome shotgun (WGS) entry which is preliminary data.</text>
</comment>
<protein>
    <submittedName>
        <fullName evidence="1">Uncharacterized protein</fullName>
    </submittedName>
</protein>
<evidence type="ECO:0000313" key="2">
    <source>
        <dbReference type="Proteomes" id="UP000693981"/>
    </source>
</evidence>
<evidence type="ECO:0000313" key="1">
    <source>
        <dbReference type="EMBL" id="KAG7381074.1"/>
    </source>
</evidence>
<organism evidence="1 2">
    <name type="scientific">Phytophthora boehmeriae</name>
    <dbReference type="NCBI Taxonomy" id="109152"/>
    <lineage>
        <taxon>Eukaryota</taxon>
        <taxon>Sar</taxon>
        <taxon>Stramenopiles</taxon>
        <taxon>Oomycota</taxon>
        <taxon>Peronosporomycetes</taxon>
        <taxon>Peronosporales</taxon>
        <taxon>Peronosporaceae</taxon>
        <taxon>Phytophthora</taxon>
    </lineage>
</organism>
<dbReference type="AlphaFoldDB" id="A0A8T1VNY0"/>
<dbReference type="Proteomes" id="UP000693981">
    <property type="component" value="Unassembled WGS sequence"/>
</dbReference>
<keyword evidence="2" id="KW-1185">Reference proteome</keyword>
<proteinExistence type="predicted"/>